<reference evidence="2" key="2">
    <citation type="journal article" date="2015" name="Data Brief">
        <title>Shoot transcriptome of the giant reed, Arundo donax.</title>
        <authorList>
            <person name="Barrero R.A."/>
            <person name="Guerrero F.D."/>
            <person name="Moolhuijzen P."/>
            <person name="Goolsby J.A."/>
            <person name="Tidwell J."/>
            <person name="Bellgard S.E."/>
            <person name="Bellgard M.I."/>
        </authorList>
    </citation>
    <scope>NUCLEOTIDE SEQUENCE</scope>
    <source>
        <tissue evidence="2">Shoot tissue taken approximately 20 cm above the soil surface</tissue>
    </source>
</reference>
<dbReference type="PANTHER" id="PTHR48047">
    <property type="entry name" value="GLYCOSYLTRANSFERASE"/>
    <property type="match status" value="1"/>
</dbReference>
<reference evidence="2" key="1">
    <citation type="submission" date="2014-09" db="EMBL/GenBank/DDBJ databases">
        <authorList>
            <person name="Magalhaes I.L.F."/>
            <person name="Oliveira U."/>
            <person name="Santos F.R."/>
            <person name="Vidigal T.H.D.A."/>
            <person name="Brescovit A.D."/>
            <person name="Santos A.J."/>
        </authorList>
    </citation>
    <scope>NUCLEOTIDE SEQUENCE</scope>
    <source>
        <tissue evidence="2">Shoot tissue taken approximately 20 cm above the soil surface</tissue>
    </source>
</reference>
<dbReference type="EMBL" id="GBRH01263458">
    <property type="protein sequence ID" value="JAD34437.1"/>
    <property type="molecule type" value="Transcribed_RNA"/>
</dbReference>
<proteinExistence type="inferred from homology"/>
<evidence type="ECO:0000313" key="2">
    <source>
        <dbReference type="EMBL" id="JAD34437.1"/>
    </source>
</evidence>
<sequence length="104" mass="11342">MLAWPMTADQFVNTRLLVDELRAAVPVSWGGLKAAPDADEVARLLDAAVHGRRWGDVAERAKELADEAAMAVSEGGSSWREVEDLARELRDLGSVEQGQQRIAD</sequence>
<organism evidence="2">
    <name type="scientific">Arundo donax</name>
    <name type="common">Giant reed</name>
    <name type="synonym">Donax arundinaceus</name>
    <dbReference type="NCBI Taxonomy" id="35708"/>
    <lineage>
        <taxon>Eukaryota</taxon>
        <taxon>Viridiplantae</taxon>
        <taxon>Streptophyta</taxon>
        <taxon>Embryophyta</taxon>
        <taxon>Tracheophyta</taxon>
        <taxon>Spermatophyta</taxon>
        <taxon>Magnoliopsida</taxon>
        <taxon>Liliopsida</taxon>
        <taxon>Poales</taxon>
        <taxon>Poaceae</taxon>
        <taxon>PACMAD clade</taxon>
        <taxon>Arundinoideae</taxon>
        <taxon>Arundineae</taxon>
        <taxon>Arundo</taxon>
    </lineage>
</organism>
<accession>A0A0A8ZHU6</accession>
<dbReference type="PANTHER" id="PTHR48047:SF6">
    <property type="entry name" value="OS06G0282400 PROTEIN"/>
    <property type="match status" value="1"/>
</dbReference>
<dbReference type="GO" id="GO:0035251">
    <property type="term" value="F:UDP-glucosyltransferase activity"/>
    <property type="evidence" value="ECO:0007669"/>
    <property type="project" value="TreeGrafter"/>
</dbReference>
<dbReference type="AlphaFoldDB" id="A0A0A8ZHU6"/>
<evidence type="ECO:0000256" key="1">
    <source>
        <dbReference type="ARBA" id="ARBA00009995"/>
    </source>
</evidence>
<protein>
    <submittedName>
        <fullName evidence="2">Uncharacterized protein</fullName>
    </submittedName>
</protein>
<comment type="similarity">
    <text evidence="1">Belongs to the UDP-glycosyltransferase family.</text>
</comment>
<dbReference type="SUPFAM" id="SSF53756">
    <property type="entry name" value="UDP-Glycosyltransferase/glycogen phosphorylase"/>
    <property type="match status" value="1"/>
</dbReference>
<dbReference type="Gene3D" id="3.40.50.2000">
    <property type="entry name" value="Glycogen Phosphorylase B"/>
    <property type="match status" value="1"/>
</dbReference>
<name>A0A0A8ZHU6_ARUDO</name>